<proteinExistence type="inferred from homology"/>
<protein>
    <submittedName>
        <fullName evidence="8">Transmembrane 4 L6 family member 1</fullName>
    </submittedName>
</protein>
<dbReference type="Pfam" id="PF05805">
    <property type="entry name" value="L6_membrane"/>
    <property type="match status" value="1"/>
</dbReference>
<feature type="transmembrane region" description="Helical" evidence="6">
    <location>
        <begin position="80"/>
        <end position="106"/>
    </location>
</feature>
<reference evidence="8" key="1">
    <citation type="submission" date="2025-08" db="UniProtKB">
        <authorList>
            <consortium name="RefSeq"/>
        </authorList>
    </citation>
    <scope>IDENTIFICATION</scope>
</reference>
<evidence type="ECO:0000256" key="1">
    <source>
        <dbReference type="ARBA" id="ARBA00004141"/>
    </source>
</evidence>
<dbReference type="PANTHER" id="PTHR14198">
    <property type="entry name" value="TRANSMEMBRANE 4 L6 FAMILY MEMBER 1-RELATED"/>
    <property type="match status" value="1"/>
</dbReference>
<dbReference type="InterPro" id="IPR008661">
    <property type="entry name" value="L6_membrane"/>
</dbReference>
<dbReference type="Proteomes" id="UP000504632">
    <property type="component" value="Chromosome 6"/>
</dbReference>
<evidence type="ECO:0000256" key="3">
    <source>
        <dbReference type="ARBA" id="ARBA00022692"/>
    </source>
</evidence>
<feature type="transmembrane region" description="Helical" evidence="6">
    <location>
        <begin position="148"/>
        <end position="169"/>
    </location>
</feature>
<dbReference type="PANTHER" id="PTHR14198:SF20">
    <property type="entry name" value="TRANSMEMBRANE 4 L SIX FAMILY MEMBER 1A"/>
    <property type="match status" value="1"/>
</dbReference>
<evidence type="ECO:0000256" key="2">
    <source>
        <dbReference type="ARBA" id="ARBA00006193"/>
    </source>
</evidence>
<keyword evidence="7" id="KW-1185">Reference proteome</keyword>
<gene>
    <name evidence="8" type="primary">LOC115814481</name>
</gene>
<name>A0A6J2VPW4_CHACN</name>
<sequence length="195" mass="20792">MCTGKCAKCTGDMLFPLGLLAVVANILLFFPNGEVLRTEEITEQVWYFPGVIGGGLLMFLPASIMRAAGVEGSCCANRCGMMFAMVMSVVGVAGALYCMVVSAIGLQNGPLCDTGNGEYNTPFINQTTEESYLFNQTLWTECKNPQNVVLWNVVLFSILLALGTLEAVLSVSQVVNSLLGCLCGTCMSKRQAGMA</sequence>
<keyword evidence="4 6" id="KW-1133">Transmembrane helix</keyword>
<dbReference type="GO" id="GO:0016020">
    <property type="term" value="C:membrane"/>
    <property type="evidence" value="ECO:0007669"/>
    <property type="project" value="UniProtKB-SubCell"/>
</dbReference>
<comment type="subcellular location">
    <subcellularLocation>
        <location evidence="1">Membrane</location>
        <topology evidence="1">Multi-pass membrane protein</topology>
    </subcellularLocation>
</comment>
<dbReference type="OrthoDB" id="9937421at2759"/>
<feature type="transmembrane region" description="Helical" evidence="6">
    <location>
        <begin position="12"/>
        <end position="30"/>
    </location>
</feature>
<dbReference type="AlphaFoldDB" id="A0A6J2VPW4"/>
<evidence type="ECO:0000256" key="6">
    <source>
        <dbReference type="SAM" id="Phobius"/>
    </source>
</evidence>
<feature type="transmembrane region" description="Helical" evidence="6">
    <location>
        <begin position="45"/>
        <end position="68"/>
    </location>
</feature>
<dbReference type="GeneID" id="115814481"/>
<organism evidence="7 8">
    <name type="scientific">Chanos chanos</name>
    <name type="common">Milkfish</name>
    <name type="synonym">Mugil chanos</name>
    <dbReference type="NCBI Taxonomy" id="29144"/>
    <lineage>
        <taxon>Eukaryota</taxon>
        <taxon>Metazoa</taxon>
        <taxon>Chordata</taxon>
        <taxon>Craniata</taxon>
        <taxon>Vertebrata</taxon>
        <taxon>Euteleostomi</taxon>
        <taxon>Actinopterygii</taxon>
        <taxon>Neopterygii</taxon>
        <taxon>Teleostei</taxon>
        <taxon>Ostariophysi</taxon>
        <taxon>Gonorynchiformes</taxon>
        <taxon>Chanidae</taxon>
        <taxon>Chanos</taxon>
    </lineage>
</organism>
<accession>A0A6J2VPW4</accession>
<dbReference type="RefSeq" id="XP_030633201.1">
    <property type="nucleotide sequence ID" value="XM_030777341.1"/>
</dbReference>
<dbReference type="InParanoid" id="A0A6J2VPW4"/>
<evidence type="ECO:0000313" key="7">
    <source>
        <dbReference type="Proteomes" id="UP000504632"/>
    </source>
</evidence>
<evidence type="ECO:0000313" key="8">
    <source>
        <dbReference type="RefSeq" id="XP_030633201.1"/>
    </source>
</evidence>
<evidence type="ECO:0000256" key="4">
    <source>
        <dbReference type="ARBA" id="ARBA00022989"/>
    </source>
</evidence>
<evidence type="ECO:0000256" key="5">
    <source>
        <dbReference type="ARBA" id="ARBA00023136"/>
    </source>
</evidence>
<keyword evidence="5 6" id="KW-0472">Membrane</keyword>
<comment type="similarity">
    <text evidence="2">Belongs to the L6 tetraspanin family.</text>
</comment>
<keyword evidence="3 6" id="KW-0812">Transmembrane</keyword>